<evidence type="ECO:0000313" key="2">
    <source>
        <dbReference type="Proteomes" id="UP001162501"/>
    </source>
</evidence>
<dbReference type="EMBL" id="OX596104">
    <property type="protein sequence ID" value="CAM9975741.1"/>
    <property type="molecule type" value="Genomic_DNA"/>
</dbReference>
<reference evidence="1" key="1">
    <citation type="submission" date="2023-05" db="EMBL/GenBank/DDBJ databases">
        <authorList>
            <consortium name="ELIXIR-Norway"/>
        </authorList>
    </citation>
    <scope>NUCLEOTIDE SEQUENCE</scope>
</reference>
<organism evidence="1 2">
    <name type="scientific">Rangifer tarandus platyrhynchus</name>
    <name type="common">Svalbard reindeer</name>
    <dbReference type="NCBI Taxonomy" id="3082113"/>
    <lineage>
        <taxon>Eukaryota</taxon>
        <taxon>Metazoa</taxon>
        <taxon>Chordata</taxon>
        <taxon>Craniata</taxon>
        <taxon>Vertebrata</taxon>
        <taxon>Euteleostomi</taxon>
        <taxon>Mammalia</taxon>
        <taxon>Eutheria</taxon>
        <taxon>Laurasiatheria</taxon>
        <taxon>Artiodactyla</taxon>
        <taxon>Ruminantia</taxon>
        <taxon>Pecora</taxon>
        <taxon>Cervidae</taxon>
        <taxon>Odocoileinae</taxon>
        <taxon>Rangifer</taxon>
    </lineage>
</organism>
<name>A0AC59YTY3_RANTA</name>
<reference evidence="1" key="2">
    <citation type="submission" date="2025-03" db="EMBL/GenBank/DDBJ databases">
        <authorList>
            <consortium name="ELIXIR-Norway"/>
            <consortium name="Elixir Norway"/>
        </authorList>
    </citation>
    <scope>NUCLEOTIDE SEQUENCE</scope>
</reference>
<accession>A0AC59YTY3</accession>
<evidence type="ECO:0000313" key="1">
    <source>
        <dbReference type="EMBL" id="CAM9975741.1"/>
    </source>
</evidence>
<sequence>MGKEREMESGLQRPRYRGRGGPHLDSTRVWSWGLGCLGLLGIRAGGREGAAAANERARRLREPGRLCPPGIGHAVGSGGRGLGGPRAWLGQACCWVTGRRVSPGNGGGYRSLAGREGGGARARAGPADPSNSARPPPRRGAVTFTRAGRSDPADTGAPAQPPPGSSPAPGPGRPAAPRGPGRPPLPTAESQDSEPALKS</sequence>
<protein>
    <submittedName>
        <fullName evidence="1">Uncharacterized protein</fullName>
    </submittedName>
</protein>
<gene>
    <name evidence="1" type="ORF">MRATA1EN22A_LOCUS10179</name>
</gene>
<proteinExistence type="predicted"/>
<dbReference type="Proteomes" id="UP001162501">
    <property type="component" value="Chromosome 20"/>
</dbReference>